<comment type="caution">
    <text evidence="1">The sequence shown here is derived from an EMBL/GenBank/DDBJ whole genome shotgun (WGS) entry which is preliminary data.</text>
</comment>
<dbReference type="PROSITE" id="PS51257">
    <property type="entry name" value="PROKAR_LIPOPROTEIN"/>
    <property type="match status" value="1"/>
</dbReference>
<name>A0ABT7L6Z0_9BACI</name>
<reference evidence="1 2" key="1">
    <citation type="submission" date="2023-06" db="EMBL/GenBank/DDBJ databases">
        <title>Aquibacillus rhizosphaerae LR5S19.</title>
        <authorList>
            <person name="Sun J.-Q."/>
        </authorList>
    </citation>
    <scope>NUCLEOTIDE SEQUENCE [LARGE SCALE GENOMIC DNA]</scope>
    <source>
        <strain evidence="1 2">LR5S19</strain>
    </source>
</reference>
<evidence type="ECO:0000313" key="1">
    <source>
        <dbReference type="EMBL" id="MDL4840980.1"/>
    </source>
</evidence>
<protein>
    <submittedName>
        <fullName evidence="1">Uncharacterized protein</fullName>
    </submittedName>
</protein>
<accession>A0ABT7L6Z0</accession>
<organism evidence="1 2">
    <name type="scientific">Aquibacillus rhizosphaerae</name>
    <dbReference type="NCBI Taxonomy" id="3051431"/>
    <lineage>
        <taxon>Bacteria</taxon>
        <taxon>Bacillati</taxon>
        <taxon>Bacillota</taxon>
        <taxon>Bacilli</taxon>
        <taxon>Bacillales</taxon>
        <taxon>Bacillaceae</taxon>
        <taxon>Aquibacillus</taxon>
    </lineage>
</organism>
<sequence length="161" mass="18155">MIRNLFLIVILVAIVGCSEQNDLSFEEVVKKERIEVGGVDGVNIIDLVANDEYGIAFHTTYKGSEENQSPPSLGYFEKIDNKWERVSGTTCEKEWQVLGGEGNATYCGIVPDGYERIFVNEEEANVFQINEKLKAWYLVTDNPEYSIKAVAKDGHEDNLRD</sequence>
<keyword evidence="2" id="KW-1185">Reference proteome</keyword>
<dbReference type="RefSeq" id="WP_285932150.1">
    <property type="nucleotide sequence ID" value="NZ_JASTZU010000036.1"/>
</dbReference>
<gene>
    <name evidence="1" type="ORF">QQS35_11015</name>
</gene>
<proteinExistence type="predicted"/>
<dbReference type="EMBL" id="JASTZU010000036">
    <property type="protein sequence ID" value="MDL4840980.1"/>
    <property type="molecule type" value="Genomic_DNA"/>
</dbReference>
<dbReference type="Proteomes" id="UP001235343">
    <property type="component" value="Unassembled WGS sequence"/>
</dbReference>
<evidence type="ECO:0000313" key="2">
    <source>
        <dbReference type="Proteomes" id="UP001235343"/>
    </source>
</evidence>